<proteinExistence type="predicted"/>
<reference evidence="2" key="1">
    <citation type="submission" date="2022-11" db="EMBL/GenBank/DDBJ databases">
        <authorList>
            <person name="Mo P."/>
        </authorList>
    </citation>
    <scope>NUCLEOTIDE SEQUENCE</scope>
    <source>
        <strain evidence="2">HUAS 11-8</strain>
    </source>
</reference>
<evidence type="ECO:0008006" key="4">
    <source>
        <dbReference type="Google" id="ProtNLM"/>
    </source>
</evidence>
<name>A0ABY7BCB8_9PSEU</name>
<dbReference type="Proteomes" id="UP001163203">
    <property type="component" value="Chromosome"/>
</dbReference>
<gene>
    <name evidence="2" type="ORF">ORV05_14330</name>
</gene>
<protein>
    <recommendedName>
        <fullName evidence="4">RHIM domain-containing protein</fullName>
    </recommendedName>
</protein>
<dbReference type="EMBL" id="CP113836">
    <property type="protein sequence ID" value="WAL68887.1"/>
    <property type="molecule type" value="Genomic_DNA"/>
</dbReference>
<organism evidence="2 3">
    <name type="scientific">Amycolatopsis cynarae</name>
    <dbReference type="NCBI Taxonomy" id="2995223"/>
    <lineage>
        <taxon>Bacteria</taxon>
        <taxon>Bacillati</taxon>
        <taxon>Actinomycetota</taxon>
        <taxon>Actinomycetes</taxon>
        <taxon>Pseudonocardiales</taxon>
        <taxon>Pseudonocardiaceae</taxon>
        <taxon>Amycolatopsis</taxon>
    </lineage>
</organism>
<feature type="region of interest" description="Disordered" evidence="1">
    <location>
        <begin position="91"/>
        <end position="122"/>
    </location>
</feature>
<evidence type="ECO:0000313" key="3">
    <source>
        <dbReference type="Proteomes" id="UP001163203"/>
    </source>
</evidence>
<accession>A0ABY7BCB8</accession>
<sequence>MTIIVEALAAGAGSAAKDVGSSAVKDAYEALRSAVRRLFSGKRAAEDALSGHEIEPAQWRERLAEALREAAAGADPELLDAAREVLRRADPEGSAAGKYTVDAREGKGVQIGDGNVQHNTFS</sequence>
<dbReference type="RefSeq" id="WP_268758979.1">
    <property type="nucleotide sequence ID" value="NZ_CP113836.1"/>
</dbReference>
<evidence type="ECO:0000313" key="2">
    <source>
        <dbReference type="EMBL" id="WAL68887.1"/>
    </source>
</evidence>
<evidence type="ECO:0000256" key="1">
    <source>
        <dbReference type="SAM" id="MobiDB-lite"/>
    </source>
</evidence>
<keyword evidence="3" id="KW-1185">Reference proteome</keyword>